<feature type="compositionally biased region" description="Basic and acidic residues" evidence="1">
    <location>
        <begin position="1"/>
        <end position="10"/>
    </location>
</feature>
<keyword evidence="3" id="KW-1185">Reference proteome</keyword>
<dbReference type="EMBL" id="KI394961">
    <property type="protein sequence ID" value="ERN00047.1"/>
    <property type="molecule type" value="Genomic_DNA"/>
</dbReference>
<dbReference type="HOGENOM" id="CLU_2226806_0_0_1"/>
<proteinExistence type="predicted"/>
<dbReference type="Gramene" id="ERN00047">
    <property type="protein sequence ID" value="ERN00047"/>
    <property type="gene ID" value="AMTR_s00105p00072600"/>
</dbReference>
<evidence type="ECO:0000313" key="3">
    <source>
        <dbReference type="Proteomes" id="UP000017836"/>
    </source>
</evidence>
<dbReference type="AlphaFoldDB" id="W1NSG4"/>
<evidence type="ECO:0000313" key="2">
    <source>
        <dbReference type="EMBL" id="ERN00047.1"/>
    </source>
</evidence>
<reference evidence="3" key="1">
    <citation type="journal article" date="2013" name="Science">
        <title>The Amborella genome and the evolution of flowering plants.</title>
        <authorList>
            <consortium name="Amborella Genome Project"/>
        </authorList>
    </citation>
    <scope>NUCLEOTIDE SEQUENCE [LARGE SCALE GENOMIC DNA]</scope>
</reference>
<feature type="region of interest" description="Disordered" evidence="1">
    <location>
        <begin position="62"/>
        <end position="81"/>
    </location>
</feature>
<gene>
    <name evidence="2" type="ORF">AMTR_s00105p00072600</name>
</gene>
<name>W1NSG4_AMBTC</name>
<evidence type="ECO:0000256" key="1">
    <source>
        <dbReference type="SAM" id="MobiDB-lite"/>
    </source>
</evidence>
<organism evidence="2 3">
    <name type="scientific">Amborella trichopoda</name>
    <dbReference type="NCBI Taxonomy" id="13333"/>
    <lineage>
        <taxon>Eukaryota</taxon>
        <taxon>Viridiplantae</taxon>
        <taxon>Streptophyta</taxon>
        <taxon>Embryophyta</taxon>
        <taxon>Tracheophyta</taxon>
        <taxon>Spermatophyta</taxon>
        <taxon>Magnoliopsida</taxon>
        <taxon>Amborellales</taxon>
        <taxon>Amborellaceae</taxon>
        <taxon>Amborella</taxon>
    </lineage>
</organism>
<accession>W1NSG4</accession>
<feature type="region of interest" description="Disordered" evidence="1">
    <location>
        <begin position="1"/>
        <end position="28"/>
    </location>
</feature>
<sequence>MREKLGKEGRGSGFKLQHNERTGKNGGHVLRVERGKTRVADQRGGRGKGVVKVTVKWQEVIGKERGGGPRSTGTDVSRVGGGDECCPGCSRMVMGRSLLMRFNVGL</sequence>
<protein>
    <submittedName>
        <fullName evidence="2">Uncharacterized protein</fullName>
    </submittedName>
</protein>
<dbReference type="Proteomes" id="UP000017836">
    <property type="component" value="Unassembled WGS sequence"/>
</dbReference>